<dbReference type="NCBIfam" id="TIGR00945">
    <property type="entry name" value="tatC"/>
    <property type="match status" value="1"/>
</dbReference>
<evidence type="ECO:0000256" key="4">
    <source>
        <dbReference type="ARBA" id="ARBA00022989"/>
    </source>
</evidence>
<dbReference type="PANTHER" id="PTHR30371">
    <property type="entry name" value="SEC-INDEPENDENT PROTEIN TRANSLOCASE PROTEIN TATC"/>
    <property type="match status" value="1"/>
</dbReference>
<keyword evidence="5 7" id="KW-0811">Translocation</keyword>
<dbReference type="InterPro" id="IPR002033">
    <property type="entry name" value="TatC"/>
</dbReference>
<comment type="subcellular location">
    <subcellularLocation>
        <location evidence="7">Cell membrane</location>
        <topology evidence="7">Multi-pass membrane protein</topology>
    </subcellularLocation>
    <subcellularLocation>
        <location evidence="1">Membrane</location>
        <topology evidence="1">Multi-pass membrane protein</topology>
    </subcellularLocation>
</comment>
<feature type="transmembrane region" description="Helical" evidence="7">
    <location>
        <begin position="213"/>
        <end position="237"/>
    </location>
</feature>
<keyword evidence="9" id="KW-1185">Reference proteome</keyword>
<feature type="transmembrane region" description="Helical" evidence="7">
    <location>
        <begin position="188"/>
        <end position="207"/>
    </location>
</feature>
<dbReference type="HAMAP" id="MF_00902">
    <property type="entry name" value="TatC"/>
    <property type="match status" value="1"/>
</dbReference>
<evidence type="ECO:0000256" key="5">
    <source>
        <dbReference type="ARBA" id="ARBA00023010"/>
    </source>
</evidence>
<dbReference type="AlphaFoldDB" id="A0A853DBH6"/>
<feature type="transmembrane region" description="Helical" evidence="7">
    <location>
        <begin position="108"/>
        <end position="127"/>
    </location>
</feature>
<keyword evidence="4 7" id="KW-1133">Transmembrane helix</keyword>
<evidence type="ECO:0000313" key="8">
    <source>
        <dbReference type="EMBL" id="NYJ74652.1"/>
    </source>
</evidence>
<sequence length="260" mass="28900">MSLGEHFREFRRRALIAAVAVAIGAVVGWLKFHTVYQWMIDPLLDAARDRHVPASRVSTNFGRGVGDAFSIKLKVSLWLGFILASPVWLWEIWAFLAPGLTRKEKRVGAAFILSAVPLFLIGCWVATRTIPNAVVFLVGQTPKQGTNFIDAQTYIAFITKFVLAFGLAFLLPVFLVGLNGIRVLPARVMLKGWRIATMLIFVFAAVMSPSPDAWSMLALAFPMVGLYFAAVAVSAFFDRRRKQAEPREWLDVPDDEASTL</sequence>
<protein>
    <recommendedName>
        <fullName evidence="7">Sec-independent protein translocase protein TatC</fullName>
    </recommendedName>
</protein>
<keyword evidence="6 7" id="KW-0472">Membrane</keyword>
<reference evidence="8 9" key="1">
    <citation type="submission" date="2020-07" db="EMBL/GenBank/DDBJ databases">
        <title>Sequencing the genomes of 1000 actinobacteria strains.</title>
        <authorList>
            <person name="Klenk H.-P."/>
        </authorList>
    </citation>
    <scope>NUCLEOTIDE SEQUENCE [LARGE SCALE GENOMIC DNA]</scope>
    <source>
        <strain evidence="8 9">DSM 29531</strain>
    </source>
</reference>
<dbReference type="Pfam" id="PF00902">
    <property type="entry name" value="TatC"/>
    <property type="match status" value="1"/>
</dbReference>
<comment type="subunit">
    <text evidence="7">The Tat system comprises two distinct complexes: a TatABC complex, containing multiple copies of TatA, TatB and TatC subunits, and a separate TatA complex, containing only TatA subunits. Substrates initially bind to the TatABC complex, which probably triggers association of the separate TatA complex to form the active translocon.</text>
</comment>
<evidence type="ECO:0000256" key="2">
    <source>
        <dbReference type="ARBA" id="ARBA00022692"/>
    </source>
</evidence>
<name>A0A853DBH6_9MICO</name>
<accession>A0A853DBH6</accession>
<dbReference type="GO" id="GO:0009977">
    <property type="term" value="F:proton motive force dependent protein transmembrane transporter activity"/>
    <property type="evidence" value="ECO:0007669"/>
    <property type="project" value="TreeGrafter"/>
</dbReference>
<dbReference type="PANTHER" id="PTHR30371:SF0">
    <property type="entry name" value="SEC-INDEPENDENT PROTEIN TRANSLOCASE PROTEIN TATC, CHLOROPLASTIC-RELATED"/>
    <property type="match status" value="1"/>
</dbReference>
<feature type="transmembrane region" description="Helical" evidence="7">
    <location>
        <begin position="75"/>
        <end position="96"/>
    </location>
</feature>
<dbReference type="Proteomes" id="UP000571817">
    <property type="component" value="Unassembled WGS sequence"/>
</dbReference>
<dbReference type="RefSeq" id="WP_179480691.1">
    <property type="nucleotide sequence ID" value="NZ_JACCFW010000001.1"/>
</dbReference>
<dbReference type="GO" id="GO:0033281">
    <property type="term" value="C:TAT protein transport complex"/>
    <property type="evidence" value="ECO:0007669"/>
    <property type="project" value="UniProtKB-UniRule"/>
</dbReference>
<feature type="transmembrane region" description="Helical" evidence="7">
    <location>
        <begin position="154"/>
        <end position="176"/>
    </location>
</feature>
<proteinExistence type="inferred from homology"/>
<comment type="similarity">
    <text evidence="7">Belongs to the TatC family.</text>
</comment>
<evidence type="ECO:0000256" key="6">
    <source>
        <dbReference type="ARBA" id="ARBA00023136"/>
    </source>
</evidence>
<evidence type="ECO:0000313" key="9">
    <source>
        <dbReference type="Proteomes" id="UP000571817"/>
    </source>
</evidence>
<comment type="caution">
    <text evidence="8">The sequence shown here is derived from an EMBL/GenBank/DDBJ whole genome shotgun (WGS) entry which is preliminary data.</text>
</comment>
<keyword evidence="7" id="KW-0813">Transport</keyword>
<comment type="function">
    <text evidence="7">Part of the twin-arginine translocation (Tat) system that transports large folded proteins containing a characteristic twin-arginine motif in their signal peptide across membranes. Together with TatB, TatC is part of a receptor directly interacting with Tat signal peptides.</text>
</comment>
<evidence type="ECO:0000256" key="7">
    <source>
        <dbReference type="HAMAP-Rule" id="MF_00902"/>
    </source>
</evidence>
<dbReference type="PRINTS" id="PR01840">
    <property type="entry name" value="TATCFAMILY"/>
</dbReference>
<evidence type="ECO:0000256" key="3">
    <source>
        <dbReference type="ARBA" id="ARBA00022927"/>
    </source>
</evidence>
<gene>
    <name evidence="7" type="primary">tatC</name>
    <name evidence="8" type="ORF">HNR15_001615</name>
</gene>
<keyword evidence="2 7" id="KW-0812">Transmembrane</keyword>
<evidence type="ECO:0000256" key="1">
    <source>
        <dbReference type="ARBA" id="ARBA00004141"/>
    </source>
</evidence>
<dbReference type="GO" id="GO:0043953">
    <property type="term" value="P:protein transport by the Tat complex"/>
    <property type="evidence" value="ECO:0007669"/>
    <property type="project" value="UniProtKB-UniRule"/>
</dbReference>
<keyword evidence="3 7" id="KW-0653">Protein transport</keyword>
<feature type="transmembrane region" description="Helical" evidence="7">
    <location>
        <begin position="12"/>
        <end position="32"/>
    </location>
</feature>
<dbReference type="GO" id="GO:0065002">
    <property type="term" value="P:intracellular protein transmembrane transport"/>
    <property type="evidence" value="ECO:0007669"/>
    <property type="project" value="TreeGrafter"/>
</dbReference>
<organism evidence="8 9">
    <name type="scientific">Allobranchiibius huperziae</name>
    <dbReference type="NCBI Taxonomy" id="1874116"/>
    <lineage>
        <taxon>Bacteria</taxon>
        <taxon>Bacillati</taxon>
        <taxon>Actinomycetota</taxon>
        <taxon>Actinomycetes</taxon>
        <taxon>Micrococcales</taxon>
        <taxon>Dermacoccaceae</taxon>
        <taxon>Allobranchiibius</taxon>
    </lineage>
</organism>
<keyword evidence="7" id="KW-1003">Cell membrane</keyword>
<dbReference type="EMBL" id="JACCFW010000001">
    <property type="protein sequence ID" value="NYJ74652.1"/>
    <property type="molecule type" value="Genomic_DNA"/>
</dbReference>